<evidence type="ECO:0000313" key="1">
    <source>
        <dbReference type="EMBL" id="MDY2586375.1"/>
    </source>
</evidence>
<dbReference type="InterPro" id="IPR038078">
    <property type="entry name" value="PhoU-like_sf"/>
</dbReference>
<protein>
    <recommendedName>
        <fullName evidence="3">DUF47 family protein</fullName>
    </recommendedName>
</protein>
<dbReference type="Gene3D" id="1.20.58.220">
    <property type="entry name" value="Phosphate transport system protein phou homolog 2, domain 2"/>
    <property type="match status" value="1"/>
</dbReference>
<keyword evidence="2" id="KW-1185">Reference proteome</keyword>
<gene>
    <name evidence="1" type="ORF">SNF14_03440</name>
</gene>
<organism evidence="1 2">
    <name type="scientific">Winogradskyella aquimaris</name>
    <dbReference type="NCBI Taxonomy" id="864074"/>
    <lineage>
        <taxon>Bacteria</taxon>
        <taxon>Pseudomonadati</taxon>
        <taxon>Bacteroidota</taxon>
        <taxon>Flavobacteriia</taxon>
        <taxon>Flavobacteriales</taxon>
        <taxon>Flavobacteriaceae</taxon>
        <taxon>Winogradskyella</taxon>
    </lineage>
</organism>
<proteinExistence type="predicted"/>
<name>A0ABU5EJ57_9FLAO</name>
<sequence length="208" mass="24636">MNLKKITQWILPNEIDFFGNLLNQSKEIEQILAELNRFYSDETSTNPGHLLELINQAKSNHSKYLKELNSTFIIPVDREALSRAFSQLYWIVLSVKHLIVEIDTYKIYHLNEYHHIFRLLEQGLSELTNGFEKLREKNYLSVKHNIENVIHLDNKLIKAYSVSLSKLFHDEKFPKILMQKEILFQLREISKQIHICANLLEDIIFKVN</sequence>
<dbReference type="PANTHER" id="PTHR37298:SF1">
    <property type="entry name" value="UPF0111 PROTEIN YKAA"/>
    <property type="match status" value="1"/>
</dbReference>
<dbReference type="EMBL" id="JAXDAE010000002">
    <property type="protein sequence ID" value="MDY2586375.1"/>
    <property type="molecule type" value="Genomic_DNA"/>
</dbReference>
<dbReference type="InterPro" id="IPR052912">
    <property type="entry name" value="UPF0111_domain"/>
</dbReference>
<evidence type="ECO:0000313" key="2">
    <source>
        <dbReference type="Proteomes" id="UP001285855"/>
    </source>
</evidence>
<dbReference type="PANTHER" id="PTHR37298">
    <property type="entry name" value="UPF0111 PROTEIN YKAA"/>
    <property type="match status" value="1"/>
</dbReference>
<comment type="caution">
    <text evidence="1">The sequence shown here is derived from an EMBL/GenBank/DDBJ whole genome shotgun (WGS) entry which is preliminary data.</text>
</comment>
<dbReference type="RefSeq" id="WP_320554748.1">
    <property type="nucleotide sequence ID" value="NZ_JAXDAE010000002.1"/>
</dbReference>
<dbReference type="Proteomes" id="UP001285855">
    <property type="component" value="Unassembled WGS sequence"/>
</dbReference>
<evidence type="ECO:0008006" key="3">
    <source>
        <dbReference type="Google" id="ProtNLM"/>
    </source>
</evidence>
<accession>A0ABU5EJ57</accession>
<reference evidence="1 2" key="1">
    <citation type="submission" date="2023-11" db="EMBL/GenBank/DDBJ databases">
        <title>Winogradskyella pelagius sp. nov., isolated from coastal sediment.</title>
        <authorList>
            <person name="Li F."/>
        </authorList>
    </citation>
    <scope>NUCLEOTIDE SEQUENCE [LARGE SCALE GENOMIC DNA]</scope>
    <source>
        <strain evidence="1 2">KCTC 23502</strain>
    </source>
</reference>